<dbReference type="Proteomes" id="UP001180842">
    <property type="component" value="Unassembled WGS sequence"/>
</dbReference>
<evidence type="ECO:0000313" key="2">
    <source>
        <dbReference type="EMBL" id="MDT2737634.1"/>
    </source>
</evidence>
<feature type="coiled-coil region" evidence="1">
    <location>
        <begin position="30"/>
        <end position="64"/>
    </location>
</feature>
<dbReference type="RefSeq" id="WP_311797263.1">
    <property type="nucleotide sequence ID" value="NZ_JARQAI010000018.1"/>
</dbReference>
<evidence type="ECO:0000256" key="1">
    <source>
        <dbReference type="SAM" id="Coils"/>
    </source>
</evidence>
<organism evidence="2 3">
    <name type="scientific">Enterococcus pseudoavium</name>
    <dbReference type="NCBI Taxonomy" id="44007"/>
    <lineage>
        <taxon>Bacteria</taxon>
        <taxon>Bacillati</taxon>
        <taxon>Bacillota</taxon>
        <taxon>Bacilli</taxon>
        <taxon>Lactobacillales</taxon>
        <taxon>Enterococcaceae</taxon>
        <taxon>Enterococcus</taxon>
    </lineage>
</organism>
<name>A0AAE4I1A7_9ENTE</name>
<keyword evidence="1" id="KW-0175">Coiled coil</keyword>
<dbReference type="AlphaFoldDB" id="A0AAE4I1A7"/>
<reference evidence="2" key="1">
    <citation type="submission" date="2023-03" db="EMBL/GenBank/DDBJ databases">
        <authorList>
            <person name="Shen W."/>
            <person name="Cai J."/>
        </authorList>
    </citation>
    <scope>NUCLEOTIDE SEQUENCE</scope>
    <source>
        <strain evidence="2">P69-2</strain>
    </source>
</reference>
<accession>A0AAE4I1A7</accession>
<protein>
    <submittedName>
        <fullName evidence="2">Uncharacterized protein</fullName>
    </submittedName>
</protein>
<proteinExistence type="predicted"/>
<comment type="caution">
    <text evidence="2">The sequence shown here is derived from an EMBL/GenBank/DDBJ whole genome shotgun (WGS) entry which is preliminary data.</text>
</comment>
<evidence type="ECO:0000313" key="3">
    <source>
        <dbReference type="Proteomes" id="UP001180842"/>
    </source>
</evidence>
<dbReference type="EMBL" id="JARQAI010000018">
    <property type="protein sequence ID" value="MDT2737634.1"/>
    <property type="molecule type" value="Genomic_DNA"/>
</dbReference>
<gene>
    <name evidence="2" type="ORF">P7H00_10980</name>
</gene>
<sequence>MFKLMWVPKKYKNFSYPEIVENARSVLKECEEAEKRNALLYADIMILQNKIANLTEEEARHNLEVLIPWLETQFPSLKN</sequence>